<dbReference type="GO" id="GO:0046872">
    <property type="term" value="F:metal ion binding"/>
    <property type="evidence" value="ECO:0007669"/>
    <property type="project" value="UniProtKB-KW"/>
</dbReference>
<comment type="similarity">
    <text evidence="1 5">Belongs to the 5-formyltetrahydrofolate cyclo-ligase family.</text>
</comment>
<dbReference type="GO" id="GO:0009396">
    <property type="term" value="P:folic acid-containing compound biosynthetic process"/>
    <property type="evidence" value="ECO:0007669"/>
    <property type="project" value="TreeGrafter"/>
</dbReference>
<dbReference type="AlphaFoldDB" id="A0A0H5SHJ8"/>
<accession>A0A0H5SHJ8</accession>
<feature type="binding site" evidence="4">
    <location>
        <begin position="133"/>
        <end position="141"/>
    </location>
    <ligand>
        <name>ATP</name>
        <dbReference type="ChEBI" id="CHEBI:30616"/>
    </ligand>
</feature>
<evidence type="ECO:0000256" key="4">
    <source>
        <dbReference type="PIRSR" id="PIRSR006806-1"/>
    </source>
</evidence>
<reference evidence="6 7" key="1">
    <citation type="submission" date="2015-06" db="EMBL/GenBank/DDBJ databases">
        <authorList>
            <person name="Wibberg Daniel"/>
        </authorList>
    </citation>
    <scope>NUCLEOTIDE SEQUENCE [LARGE SCALE GENOMIC DNA]</scope>
    <source>
        <strain evidence="6 7">T3/55T</strain>
    </source>
</reference>
<proteinExistence type="inferred from homology"/>
<feature type="binding site" evidence="4">
    <location>
        <position position="54"/>
    </location>
    <ligand>
        <name>substrate</name>
    </ligand>
</feature>
<dbReference type="PANTHER" id="PTHR23407">
    <property type="entry name" value="ATPASE INHIBITOR/5-FORMYLTETRAHYDROFOLATE CYCLO-LIGASE"/>
    <property type="match status" value="1"/>
</dbReference>
<dbReference type="Proteomes" id="UP000236497">
    <property type="component" value="Unassembled WGS sequence"/>
</dbReference>
<dbReference type="InterPro" id="IPR002698">
    <property type="entry name" value="FTHF_cligase"/>
</dbReference>
<keyword evidence="2 4" id="KW-0547">Nucleotide-binding</keyword>
<comment type="cofactor">
    <cofactor evidence="5">
        <name>Mg(2+)</name>
        <dbReference type="ChEBI" id="CHEBI:18420"/>
    </cofactor>
</comment>
<keyword evidence="5" id="KW-0460">Magnesium</keyword>
<protein>
    <recommendedName>
        <fullName evidence="5">5-formyltetrahydrofolate cyclo-ligase</fullName>
        <ecNumber evidence="5">6.3.3.2</ecNumber>
    </recommendedName>
</protein>
<dbReference type="GO" id="GO:0035999">
    <property type="term" value="P:tetrahydrofolate interconversion"/>
    <property type="evidence" value="ECO:0007669"/>
    <property type="project" value="TreeGrafter"/>
</dbReference>
<evidence type="ECO:0000256" key="1">
    <source>
        <dbReference type="ARBA" id="ARBA00010638"/>
    </source>
</evidence>
<dbReference type="PIRSF" id="PIRSF006806">
    <property type="entry name" value="FTHF_cligase"/>
    <property type="match status" value="1"/>
</dbReference>
<dbReference type="SUPFAM" id="SSF100950">
    <property type="entry name" value="NagB/RpiA/CoA transferase-like"/>
    <property type="match status" value="1"/>
</dbReference>
<keyword evidence="7" id="KW-1185">Reference proteome</keyword>
<dbReference type="NCBIfam" id="TIGR02727">
    <property type="entry name" value="MTHFS_bact"/>
    <property type="match status" value="1"/>
</dbReference>
<dbReference type="RefSeq" id="WP_158245897.1">
    <property type="nucleotide sequence ID" value="NZ_CVTD020000015.1"/>
</dbReference>
<dbReference type="Pfam" id="PF01812">
    <property type="entry name" value="5-FTHF_cyc-lig"/>
    <property type="match status" value="1"/>
</dbReference>
<feature type="binding site" evidence="4">
    <location>
        <position position="49"/>
    </location>
    <ligand>
        <name>substrate</name>
    </ligand>
</feature>
<dbReference type="GO" id="GO:0030272">
    <property type="term" value="F:5-formyltetrahydrofolate cyclo-ligase activity"/>
    <property type="evidence" value="ECO:0007669"/>
    <property type="project" value="UniProtKB-EC"/>
</dbReference>
<name>A0A0H5SHJ8_HERHM</name>
<keyword evidence="5" id="KW-0479">Metal-binding</keyword>
<evidence type="ECO:0000313" key="7">
    <source>
        <dbReference type="Proteomes" id="UP000236497"/>
    </source>
</evidence>
<dbReference type="Gene3D" id="3.40.50.10420">
    <property type="entry name" value="NagB/RpiA/CoA transferase-like"/>
    <property type="match status" value="1"/>
</dbReference>
<evidence type="ECO:0000313" key="6">
    <source>
        <dbReference type="EMBL" id="CRZ34281.1"/>
    </source>
</evidence>
<dbReference type="InterPro" id="IPR024185">
    <property type="entry name" value="FTHF_cligase-like_sf"/>
</dbReference>
<dbReference type="EMBL" id="CVTD020000015">
    <property type="protein sequence ID" value="CRZ34281.1"/>
    <property type="molecule type" value="Genomic_DNA"/>
</dbReference>
<gene>
    <name evidence="6" type="ORF">HHT355_1079</name>
</gene>
<evidence type="ECO:0000256" key="3">
    <source>
        <dbReference type="ARBA" id="ARBA00022840"/>
    </source>
</evidence>
<evidence type="ECO:0000256" key="5">
    <source>
        <dbReference type="RuleBase" id="RU361279"/>
    </source>
</evidence>
<dbReference type="InterPro" id="IPR037171">
    <property type="entry name" value="NagB/RpiA_transferase-like"/>
</dbReference>
<sequence>MTKNEIRTLMKEKRNKLSDYQRNELNKKIQDRLYTLDYFKSYEMLFTYVSFGSEADTLAVIDTALKMGKKVFVPRVEGKEMNFYEIDSLNGLIRSKFGILEPAGSKSPYLFAPDDGKKLMLLPGLAFDRNGNRIGYGAGYYDSYLGRYPTNGWLKIGLAFSFQVTDKLPAFSNDIKVDYIVTDQELVICK</sequence>
<dbReference type="GO" id="GO:0005524">
    <property type="term" value="F:ATP binding"/>
    <property type="evidence" value="ECO:0007669"/>
    <property type="project" value="UniProtKB-KW"/>
</dbReference>
<dbReference type="PANTHER" id="PTHR23407:SF1">
    <property type="entry name" value="5-FORMYLTETRAHYDROFOLATE CYCLO-LIGASE"/>
    <property type="match status" value="1"/>
</dbReference>
<feature type="binding site" evidence="4">
    <location>
        <begin position="3"/>
        <end position="7"/>
    </location>
    <ligand>
        <name>ATP</name>
        <dbReference type="ChEBI" id="CHEBI:30616"/>
    </ligand>
</feature>
<organism evidence="6 7">
    <name type="scientific">Herbinix hemicellulosilytica</name>
    <dbReference type="NCBI Taxonomy" id="1564487"/>
    <lineage>
        <taxon>Bacteria</taxon>
        <taxon>Bacillati</taxon>
        <taxon>Bacillota</taxon>
        <taxon>Clostridia</taxon>
        <taxon>Lachnospirales</taxon>
        <taxon>Lachnospiraceae</taxon>
        <taxon>Herbinix</taxon>
    </lineage>
</organism>
<keyword evidence="3 4" id="KW-0067">ATP-binding</keyword>
<evidence type="ECO:0000256" key="2">
    <source>
        <dbReference type="ARBA" id="ARBA00022741"/>
    </source>
</evidence>
<comment type="catalytic activity">
    <reaction evidence="5">
        <text>(6S)-5-formyl-5,6,7,8-tetrahydrofolate + ATP = (6R)-5,10-methenyltetrahydrofolate + ADP + phosphate</text>
        <dbReference type="Rhea" id="RHEA:10488"/>
        <dbReference type="ChEBI" id="CHEBI:30616"/>
        <dbReference type="ChEBI" id="CHEBI:43474"/>
        <dbReference type="ChEBI" id="CHEBI:57455"/>
        <dbReference type="ChEBI" id="CHEBI:57457"/>
        <dbReference type="ChEBI" id="CHEBI:456216"/>
        <dbReference type="EC" id="6.3.3.2"/>
    </reaction>
</comment>
<dbReference type="EC" id="6.3.3.2" evidence="5"/>